<dbReference type="Pfam" id="PF04101">
    <property type="entry name" value="Glyco_tran_28_C"/>
    <property type="match status" value="1"/>
</dbReference>
<accession>A0ABR4AKI6</accession>
<evidence type="ECO:0000256" key="7">
    <source>
        <dbReference type="RuleBase" id="RU362128"/>
    </source>
</evidence>
<keyword evidence="7" id="KW-0808">Transferase</keyword>
<evidence type="ECO:0000256" key="5">
    <source>
        <dbReference type="ARBA" id="ARBA00032061"/>
    </source>
</evidence>
<gene>
    <name evidence="7" type="primary">ALG13</name>
    <name evidence="10" type="ORF">N7G274_002233</name>
</gene>
<evidence type="ECO:0000259" key="9">
    <source>
        <dbReference type="Pfam" id="PF04101"/>
    </source>
</evidence>
<evidence type="ECO:0000256" key="2">
    <source>
        <dbReference type="ARBA" id="ARBA00012614"/>
    </source>
</evidence>
<evidence type="ECO:0000256" key="8">
    <source>
        <dbReference type="SAM" id="MobiDB-lite"/>
    </source>
</evidence>
<evidence type="ECO:0000256" key="1">
    <source>
        <dbReference type="ARBA" id="ARBA00011198"/>
    </source>
</evidence>
<dbReference type="Proteomes" id="UP001590950">
    <property type="component" value="Unassembled WGS sequence"/>
</dbReference>
<evidence type="ECO:0000256" key="3">
    <source>
        <dbReference type="ARBA" id="ARBA00017468"/>
    </source>
</evidence>
<sequence length="203" mass="21955">MSIFQPDSRCRKLCFVTIGATAAFDALIKAALSPPFLEALKIFGYTDLRLQHGKDGRLVLEEFYRSSGTTSEEGDGITISAFDFNKQGLGSDMRAAKGEDSKTEGVVISHAGSGSILHALRIDVPLIVVPNTALLDNHQVELAEELAKQGYVIHGKLNDLSAAIYQSESLRKSRSTWPPSNEKEDPSGNGLIGVMDDELGFVD</sequence>
<feature type="domain" description="Glycosyl transferase family 28 C-terminal" evidence="9">
    <location>
        <begin position="14"/>
        <end position="160"/>
    </location>
</feature>
<dbReference type="SUPFAM" id="SSF53756">
    <property type="entry name" value="UDP-Glycosyltransferase/glycogen phosphorylase"/>
    <property type="match status" value="1"/>
</dbReference>
<dbReference type="Gene3D" id="3.40.50.2000">
    <property type="entry name" value="Glycogen Phosphorylase B"/>
    <property type="match status" value="1"/>
</dbReference>
<evidence type="ECO:0000256" key="4">
    <source>
        <dbReference type="ARBA" id="ARBA00024804"/>
    </source>
</evidence>
<dbReference type="PANTHER" id="PTHR47043:SF1">
    <property type="entry name" value="UDP-N-ACETYLGLUCOSAMINE TRANSFERASE SUBUNIT ALG13"/>
    <property type="match status" value="1"/>
</dbReference>
<dbReference type="PANTHER" id="PTHR47043">
    <property type="entry name" value="UDP-N-ACETYLGLUCOSAMINE TRANSFERASE SUBUNIT ALG13"/>
    <property type="match status" value="1"/>
</dbReference>
<proteinExistence type="inferred from homology"/>
<keyword evidence="7" id="KW-0256">Endoplasmic reticulum</keyword>
<protein>
    <recommendedName>
        <fullName evidence="3 7">UDP-N-acetylglucosamine transferase subunit ALG13</fullName>
        <ecNumber evidence="2 7">2.4.1.141</ecNumber>
    </recommendedName>
    <alternativeName>
        <fullName evidence="5 7">Asparagine-linked glycosylation protein 13</fullName>
    </alternativeName>
</protein>
<evidence type="ECO:0000313" key="11">
    <source>
        <dbReference type="Proteomes" id="UP001590950"/>
    </source>
</evidence>
<evidence type="ECO:0000256" key="6">
    <source>
        <dbReference type="ARBA" id="ARBA00048184"/>
    </source>
</evidence>
<dbReference type="EMBL" id="JBEFKJ010000007">
    <property type="protein sequence ID" value="KAL2045152.1"/>
    <property type="molecule type" value="Genomic_DNA"/>
</dbReference>
<comment type="similarity">
    <text evidence="7">Belongs to the glycosyltransferase 28 family.</text>
</comment>
<dbReference type="InterPro" id="IPR007235">
    <property type="entry name" value="Glyco_trans_28_C"/>
</dbReference>
<comment type="subcellular location">
    <subcellularLocation>
        <location evidence="7">Endoplasmic reticulum</location>
    </subcellularLocation>
</comment>
<feature type="region of interest" description="Disordered" evidence="8">
    <location>
        <begin position="171"/>
        <end position="193"/>
    </location>
</feature>
<dbReference type="InterPro" id="IPR052474">
    <property type="entry name" value="UDP-GlcNAc_transferase"/>
</dbReference>
<keyword evidence="11" id="KW-1185">Reference proteome</keyword>
<comment type="caution">
    <text evidence="10">The sequence shown here is derived from an EMBL/GenBank/DDBJ whole genome shotgun (WGS) entry which is preliminary data.</text>
</comment>
<organism evidence="10 11">
    <name type="scientific">Stereocaulon virgatum</name>
    <dbReference type="NCBI Taxonomy" id="373712"/>
    <lineage>
        <taxon>Eukaryota</taxon>
        <taxon>Fungi</taxon>
        <taxon>Dikarya</taxon>
        <taxon>Ascomycota</taxon>
        <taxon>Pezizomycotina</taxon>
        <taxon>Lecanoromycetes</taxon>
        <taxon>OSLEUM clade</taxon>
        <taxon>Lecanoromycetidae</taxon>
        <taxon>Lecanorales</taxon>
        <taxon>Lecanorineae</taxon>
        <taxon>Stereocaulaceae</taxon>
        <taxon>Stereocaulon</taxon>
    </lineage>
</organism>
<comment type="function">
    <text evidence="4 7">Involved in protein N-glycosylation. Essential for the second step of the dolichol-linked oligosaccharide pathway.</text>
</comment>
<comment type="catalytic activity">
    <reaction evidence="6">
        <text>an N-acetyl-alpha-D-glucosaminyl-diphospho-di-trans,poly-cis-dolichol + UDP-N-acetyl-alpha-D-glucosamine = an N,N'-diacetylchitobiosyl-diphospho-di-trans,poly-cis-dolichol + UDP + H(+)</text>
        <dbReference type="Rhea" id="RHEA:23380"/>
        <dbReference type="Rhea" id="RHEA-COMP:19507"/>
        <dbReference type="Rhea" id="RHEA-COMP:19510"/>
        <dbReference type="ChEBI" id="CHEBI:15378"/>
        <dbReference type="ChEBI" id="CHEBI:57269"/>
        <dbReference type="ChEBI" id="CHEBI:57705"/>
        <dbReference type="ChEBI" id="CHEBI:58223"/>
        <dbReference type="ChEBI" id="CHEBI:58427"/>
        <dbReference type="EC" id="2.4.1.141"/>
    </reaction>
</comment>
<evidence type="ECO:0000313" key="10">
    <source>
        <dbReference type="EMBL" id="KAL2045152.1"/>
    </source>
</evidence>
<comment type="subunit">
    <text evidence="1 7">Heterodimer with ALG14 to form a functional enzyme.</text>
</comment>
<keyword evidence="7" id="KW-0328">Glycosyltransferase</keyword>
<name>A0ABR4AKI6_9LECA</name>
<reference evidence="10 11" key="1">
    <citation type="submission" date="2024-09" db="EMBL/GenBank/DDBJ databases">
        <title>Rethinking Asexuality: The Enigmatic Case of Functional Sexual Genes in Lepraria (Stereocaulaceae).</title>
        <authorList>
            <person name="Doellman M."/>
            <person name="Sun Y."/>
            <person name="Barcenas-Pena A."/>
            <person name="Lumbsch H.T."/>
            <person name="Grewe F."/>
        </authorList>
    </citation>
    <scope>NUCLEOTIDE SEQUENCE [LARGE SCALE GENOMIC DNA]</scope>
    <source>
        <strain evidence="10 11">Mercado 3170</strain>
    </source>
</reference>
<dbReference type="EC" id="2.4.1.141" evidence="2 7"/>